<dbReference type="AlphaFoldDB" id="A0A8K0KKH7"/>
<feature type="region of interest" description="Disordered" evidence="1">
    <location>
        <begin position="24"/>
        <end position="138"/>
    </location>
</feature>
<feature type="non-terminal residue" evidence="2">
    <location>
        <position position="234"/>
    </location>
</feature>
<reference evidence="2" key="2">
    <citation type="submission" date="2017-10" db="EMBL/GenBank/DDBJ databases">
        <title>Ladona fulva Genome sequencing and assembly.</title>
        <authorList>
            <person name="Murali S."/>
            <person name="Richards S."/>
            <person name="Bandaranaike D."/>
            <person name="Bellair M."/>
            <person name="Blankenburg K."/>
            <person name="Chao H."/>
            <person name="Dinh H."/>
            <person name="Doddapaneni H."/>
            <person name="Dugan-Rocha S."/>
            <person name="Elkadiri S."/>
            <person name="Gnanaolivu R."/>
            <person name="Hernandez B."/>
            <person name="Skinner E."/>
            <person name="Javaid M."/>
            <person name="Lee S."/>
            <person name="Li M."/>
            <person name="Ming W."/>
            <person name="Munidasa M."/>
            <person name="Muniz J."/>
            <person name="Nguyen L."/>
            <person name="Hughes D."/>
            <person name="Osuji N."/>
            <person name="Pu L.-L."/>
            <person name="Puazo M."/>
            <person name="Qu C."/>
            <person name="Quiroz J."/>
            <person name="Raj R."/>
            <person name="Weissenberger G."/>
            <person name="Xin Y."/>
            <person name="Zou X."/>
            <person name="Han Y."/>
            <person name="Worley K."/>
            <person name="Muzny D."/>
            <person name="Gibbs R."/>
        </authorList>
    </citation>
    <scope>NUCLEOTIDE SEQUENCE</scope>
    <source>
        <strain evidence="2">Sampled in the wild</strain>
    </source>
</reference>
<dbReference type="EMBL" id="KZ309004">
    <property type="protein sequence ID" value="KAG8236277.1"/>
    <property type="molecule type" value="Genomic_DNA"/>
</dbReference>
<evidence type="ECO:0000313" key="3">
    <source>
        <dbReference type="Proteomes" id="UP000792457"/>
    </source>
</evidence>
<reference evidence="2" key="1">
    <citation type="submission" date="2013-04" db="EMBL/GenBank/DDBJ databases">
        <authorList>
            <person name="Qu J."/>
            <person name="Murali S.C."/>
            <person name="Bandaranaike D."/>
            <person name="Bellair M."/>
            <person name="Blankenburg K."/>
            <person name="Chao H."/>
            <person name="Dinh H."/>
            <person name="Doddapaneni H."/>
            <person name="Downs B."/>
            <person name="Dugan-Rocha S."/>
            <person name="Elkadiri S."/>
            <person name="Gnanaolivu R.D."/>
            <person name="Hernandez B."/>
            <person name="Javaid M."/>
            <person name="Jayaseelan J.C."/>
            <person name="Lee S."/>
            <person name="Li M."/>
            <person name="Ming W."/>
            <person name="Munidasa M."/>
            <person name="Muniz J."/>
            <person name="Nguyen L."/>
            <person name="Ongeri F."/>
            <person name="Osuji N."/>
            <person name="Pu L.-L."/>
            <person name="Puazo M."/>
            <person name="Qu C."/>
            <person name="Quiroz J."/>
            <person name="Raj R."/>
            <person name="Weissenberger G."/>
            <person name="Xin Y."/>
            <person name="Zou X."/>
            <person name="Han Y."/>
            <person name="Richards S."/>
            <person name="Worley K."/>
            <person name="Muzny D."/>
            <person name="Gibbs R."/>
        </authorList>
    </citation>
    <scope>NUCLEOTIDE SEQUENCE</scope>
    <source>
        <strain evidence="2">Sampled in the wild</strain>
    </source>
</reference>
<evidence type="ECO:0000313" key="2">
    <source>
        <dbReference type="EMBL" id="KAG8236277.1"/>
    </source>
</evidence>
<gene>
    <name evidence="2" type="ORF">J437_LFUL016500</name>
</gene>
<keyword evidence="3" id="KW-1185">Reference proteome</keyword>
<comment type="caution">
    <text evidence="2">The sequence shown here is derived from an EMBL/GenBank/DDBJ whole genome shotgun (WGS) entry which is preliminary data.</text>
</comment>
<proteinExistence type="predicted"/>
<protein>
    <submittedName>
        <fullName evidence="2">Uncharacterized protein</fullName>
    </submittedName>
</protein>
<evidence type="ECO:0000256" key="1">
    <source>
        <dbReference type="SAM" id="MobiDB-lite"/>
    </source>
</evidence>
<sequence>MIEFEAYKKNVHCAKVEILKLFGKTRKDREEISGGESNDELGMEDPMENVDSEVEEEEEEAEVQGDNRKEIPAPYGQVYGDQHRVSSWPHHHHSQHQHPLSQHLQHHISQPPRQQMPMPPPIAQLHPSHQDFPEVPKVPPEWPHIPKDISVRPICPAVPQKPRMPESYLSQSGVHFLAGALMTNEKEVSKEIPVKAEQNVEKTSKLRNEEGNWQEEVYVKQEVEEVEDQNLDEE</sequence>
<feature type="compositionally biased region" description="Acidic residues" evidence="1">
    <location>
        <begin position="37"/>
        <end position="63"/>
    </location>
</feature>
<accession>A0A8K0KKH7</accession>
<feature type="compositionally biased region" description="Low complexity" evidence="1">
    <location>
        <begin position="97"/>
        <end position="116"/>
    </location>
</feature>
<dbReference type="Proteomes" id="UP000792457">
    <property type="component" value="Unassembled WGS sequence"/>
</dbReference>
<organism evidence="2 3">
    <name type="scientific">Ladona fulva</name>
    <name type="common">Scarce chaser dragonfly</name>
    <name type="synonym">Libellula fulva</name>
    <dbReference type="NCBI Taxonomy" id="123851"/>
    <lineage>
        <taxon>Eukaryota</taxon>
        <taxon>Metazoa</taxon>
        <taxon>Ecdysozoa</taxon>
        <taxon>Arthropoda</taxon>
        <taxon>Hexapoda</taxon>
        <taxon>Insecta</taxon>
        <taxon>Pterygota</taxon>
        <taxon>Palaeoptera</taxon>
        <taxon>Odonata</taxon>
        <taxon>Epiprocta</taxon>
        <taxon>Anisoptera</taxon>
        <taxon>Libelluloidea</taxon>
        <taxon>Libellulidae</taxon>
        <taxon>Ladona</taxon>
    </lineage>
</organism>
<name>A0A8K0KKH7_LADFU</name>